<evidence type="ECO:0000313" key="3">
    <source>
        <dbReference type="Proteomes" id="UP000079169"/>
    </source>
</evidence>
<evidence type="ECO:0000256" key="1">
    <source>
        <dbReference type="ARBA" id="ARBA00007659"/>
    </source>
</evidence>
<accession>A0A3Q0JKR4</accession>
<dbReference type="InterPro" id="IPR017901">
    <property type="entry name" value="C-CAP_CF_C-like"/>
</dbReference>
<dbReference type="InterPro" id="IPR016098">
    <property type="entry name" value="CAP/MinC_C"/>
</dbReference>
<dbReference type="InterPro" id="IPR036223">
    <property type="entry name" value="CAP_C_sf"/>
</dbReference>
<dbReference type="PANTHER" id="PTHR10652:SF0">
    <property type="entry name" value="ADENYLYL CYCLASE-ASSOCIATED PROTEIN"/>
    <property type="match status" value="1"/>
</dbReference>
<dbReference type="PANTHER" id="PTHR10652">
    <property type="entry name" value="ADENYLYL CYCLASE-ASSOCIATED PROTEIN"/>
    <property type="match status" value="1"/>
</dbReference>
<dbReference type="Proteomes" id="UP000079169">
    <property type="component" value="Unplaced"/>
</dbReference>
<dbReference type="STRING" id="121845.A0A3Q0JKR4"/>
<name>A0A3Q0JKR4_DIACI</name>
<evidence type="ECO:0000313" key="4">
    <source>
        <dbReference type="RefSeq" id="XP_026688961.1"/>
    </source>
</evidence>
<dbReference type="PROSITE" id="PS51329">
    <property type="entry name" value="C_CAP_COFACTOR_C"/>
    <property type="match status" value="1"/>
</dbReference>
<gene>
    <name evidence="4" type="primary">LOC103523834</name>
</gene>
<dbReference type="SUPFAM" id="SSF69340">
    <property type="entry name" value="C-terminal domain of adenylylcyclase associated protein"/>
    <property type="match status" value="1"/>
</dbReference>
<sequence>MNNVVYMFNCVNSTVVVKGKLNSVFMDSCKKSSVVFDSLVSSVEFVNCQSVQMQVLGKVPTISIDKTDGCQMYLSPESLDVEIVSSKSSEMNVLVPKGNGDYAEYPIPEQFKTTVAKSGLSTTVIESKG</sequence>
<evidence type="ECO:0000259" key="2">
    <source>
        <dbReference type="PROSITE" id="PS51329"/>
    </source>
</evidence>
<dbReference type="OMA" id="SCKSGDM"/>
<dbReference type="GO" id="GO:0005737">
    <property type="term" value="C:cytoplasm"/>
    <property type="evidence" value="ECO:0007669"/>
    <property type="project" value="TreeGrafter"/>
</dbReference>
<proteinExistence type="inferred from homology"/>
<dbReference type="PaxDb" id="121845-A0A3Q0JKR4"/>
<dbReference type="KEGG" id="dci:103523834"/>
<dbReference type="Pfam" id="PF08603">
    <property type="entry name" value="CAP_C"/>
    <property type="match status" value="1"/>
</dbReference>
<dbReference type="GO" id="GO:0019933">
    <property type="term" value="P:cAMP-mediated signaling"/>
    <property type="evidence" value="ECO:0007669"/>
    <property type="project" value="TreeGrafter"/>
</dbReference>
<dbReference type="InterPro" id="IPR028417">
    <property type="entry name" value="CAP_CS_C"/>
</dbReference>
<dbReference type="GO" id="GO:0008179">
    <property type="term" value="F:adenylate cyclase binding"/>
    <property type="evidence" value="ECO:0007669"/>
    <property type="project" value="TreeGrafter"/>
</dbReference>
<dbReference type="GO" id="GO:0003779">
    <property type="term" value="F:actin binding"/>
    <property type="evidence" value="ECO:0007669"/>
    <property type="project" value="InterPro"/>
</dbReference>
<feature type="domain" description="C-CAP/cofactor C-like" evidence="2">
    <location>
        <begin position="1"/>
        <end position="107"/>
    </location>
</feature>
<dbReference type="InterPro" id="IPR006599">
    <property type="entry name" value="CARP_motif"/>
</dbReference>
<dbReference type="InterPro" id="IPR001837">
    <property type="entry name" value="Adenylate_cyclase-assoc_CAP"/>
</dbReference>
<dbReference type="GO" id="GO:0007015">
    <property type="term" value="P:actin filament organization"/>
    <property type="evidence" value="ECO:0007669"/>
    <property type="project" value="TreeGrafter"/>
</dbReference>
<dbReference type="PROSITE" id="PS01089">
    <property type="entry name" value="CAP_2"/>
    <property type="match status" value="1"/>
</dbReference>
<dbReference type="InterPro" id="IPR013912">
    <property type="entry name" value="Adenylate_cyclase-assoc_CAP_C"/>
</dbReference>
<protein>
    <submittedName>
        <fullName evidence="4">Adenylyl cyclase-associated protein 1</fullName>
    </submittedName>
</protein>
<dbReference type="SMART" id="SM00673">
    <property type="entry name" value="CARP"/>
    <property type="match status" value="2"/>
</dbReference>
<dbReference type="AlphaFoldDB" id="A0A3Q0JKR4"/>
<dbReference type="Gene3D" id="2.160.20.70">
    <property type="match status" value="1"/>
</dbReference>
<dbReference type="RefSeq" id="XP_026688961.1">
    <property type="nucleotide sequence ID" value="XM_026833160.1"/>
</dbReference>
<dbReference type="GeneID" id="103523834"/>
<dbReference type="GO" id="GO:0000902">
    <property type="term" value="P:cell morphogenesis"/>
    <property type="evidence" value="ECO:0007669"/>
    <property type="project" value="TreeGrafter"/>
</dbReference>
<comment type="similarity">
    <text evidence="1">Belongs to the CAP family.</text>
</comment>
<keyword evidence="3" id="KW-1185">Reference proteome</keyword>
<organism evidence="3 4">
    <name type="scientific">Diaphorina citri</name>
    <name type="common">Asian citrus psyllid</name>
    <dbReference type="NCBI Taxonomy" id="121845"/>
    <lineage>
        <taxon>Eukaryota</taxon>
        <taxon>Metazoa</taxon>
        <taxon>Ecdysozoa</taxon>
        <taxon>Arthropoda</taxon>
        <taxon>Hexapoda</taxon>
        <taxon>Insecta</taxon>
        <taxon>Pterygota</taxon>
        <taxon>Neoptera</taxon>
        <taxon>Paraneoptera</taxon>
        <taxon>Hemiptera</taxon>
        <taxon>Sternorrhyncha</taxon>
        <taxon>Psylloidea</taxon>
        <taxon>Psyllidae</taxon>
        <taxon>Diaphorininae</taxon>
        <taxon>Diaphorina</taxon>
    </lineage>
</organism>
<reference evidence="4" key="1">
    <citation type="submission" date="2025-08" db="UniProtKB">
        <authorList>
            <consortium name="RefSeq"/>
        </authorList>
    </citation>
    <scope>IDENTIFICATION</scope>
</reference>